<reference evidence="3" key="1">
    <citation type="submission" date="2015-01" db="EMBL/GenBank/DDBJ databases">
        <title>The Genome Sequence of Cladophialophora bantiana CBS 173.52.</title>
        <authorList>
            <consortium name="The Broad Institute Genomics Platform"/>
            <person name="Cuomo C."/>
            <person name="de Hoog S."/>
            <person name="Gorbushina A."/>
            <person name="Stielow B."/>
            <person name="Teixiera M."/>
            <person name="Abouelleil A."/>
            <person name="Chapman S.B."/>
            <person name="Priest M."/>
            <person name="Young S.K."/>
            <person name="Wortman J."/>
            <person name="Nusbaum C."/>
            <person name="Birren B."/>
        </authorList>
    </citation>
    <scope>NUCLEOTIDE SEQUENCE [LARGE SCALE GENOMIC DNA]</scope>
    <source>
        <strain evidence="3">CBS 173.52</strain>
    </source>
</reference>
<dbReference type="Pfam" id="PF04909">
    <property type="entry name" value="Amidohydro_2"/>
    <property type="match status" value="1"/>
</dbReference>
<evidence type="ECO:0000313" key="4">
    <source>
        <dbReference type="Proteomes" id="UP000053789"/>
    </source>
</evidence>
<feature type="region of interest" description="Disordered" evidence="1">
    <location>
        <begin position="1"/>
        <end position="24"/>
    </location>
</feature>
<dbReference type="GeneID" id="27702122"/>
<feature type="compositionally biased region" description="Polar residues" evidence="1">
    <location>
        <begin position="8"/>
        <end position="20"/>
    </location>
</feature>
<sequence length="313" mass="35769">MASCIQAPGTSVPSTATPSSKARFRLPPGSWDSHVHVVDEDEYPFDPNYPYRPKKASLNELLAFEKELGIDHVCLICMSVYGTDNRSMMAALRQLKGRARAIVCIDPATVTEQELQEMHQLGARGVRVNLKTRNEQISKDILAARLLQYADKIRHHGWVIQVYLALDQIPLIVDVIPELNIPLVIDHMGSPNQSTRPSDQPGYAELLNLLERKLVWVKISGIYRFPNTPELDVYGREIIRKAPTQVVWASDWPHSGGVEKNINGNRHLYQDYRKIDDAAFVEKCLEWCDFDEKIIQLLFVDNPRRLWKYGIQQ</sequence>
<dbReference type="RefSeq" id="XP_016617216.1">
    <property type="nucleotide sequence ID" value="XM_016766918.1"/>
</dbReference>
<dbReference type="PANTHER" id="PTHR35563:SF2">
    <property type="entry name" value="BARREL METAL-DEPENDENT HYDROLASE, PUTATIVE (AFU_ORTHOLOGUE AFUA_1G16240)-RELATED"/>
    <property type="match status" value="1"/>
</dbReference>
<dbReference type="Proteomes" id="UP000053789">
    <property type="component" value="Unassembled WGS sequence"/>
</dbReference>
<evidence type="ECO:0000313" key="3">
    <source>
        <dbReference type="EMBL" id="KIW90547.1"/>
    </source>
</evidence>
<dbReference type="HOGENOM" id="CLU_064039_0_0_1"/>
<dbReference type="Gene3D" id="3.20.20.140">
    <property type="entry name" value="Metal-dependent hydrolases"/>
    <property type="match status" value="1"/>
</dbReference>
<dbReference type="OrthoDB" id="2135488at2759"/>
<dbReference type="EMBL" id="KN846993">
    <property type="protein sequence ID" value="KIW90547.1"/>
    <property type="molecule type" value="Genomic_DNA"/>
</dbReference>
<dbReference type="InterPro" id="IPR052358">
    <property type="entry name" value="Aro_Compnd_Degr_Hydrolases"/>
</dbReference>
<dbReference type="InterPro" id="IPR032466">
    <property type="entry name" value="Metal_Hydrolase"/>
</dbReference>
<name>A0A0D2FVI7_CLAB1</name>
<dbReference type="VEuPathDB" id="FungiDB:Z519_09194"/>
<accession>A0A0D2FVI7</accession>
<gene>
    <name evidence="3" type="ORF">Z519_09194</name>
</gene>
<organism evidence="3 4">
    <name type="scientific">Cladophialophora bantiana (strain ATCC 10958 / CBS 173.52 / CDC B-1940 / NIH 8579)</name>
    <name type="common">Xylohypha bantiana</name>
    <dbReference type="NCBI Taxonomy" id="1442370"/>
    <lineage>
        <taxon>Eukaryota</taxon>
        <taxon>Fungi</taxon>
        <taxon>Dikarya</taxon>
        <taxon>Ascomycota</taxon>
        <taxon>Pezizomycotina</taxon>
        <taxon>Eurotiomycetes</taxon>
        <taxon>Chaetothyriomycetidae</taxon>
        <taxon>Chaetothyriales</taxon>
        <taxon>Herpotrichiellaceae</taxon>
        <taxon>Cladophialophora</taxon>
    </lineage>
</organism>
<dbReference type="InterPro" id="IPR006680">
    <property type="entry name" value="Amidohydro-rel"/>
</dbReference>
<dbReference type="AlphaFoldDB" id="A0A0D2FVI7"/>
<evidence type="ECO:0000259" key="2">
    <source>
        <dbReference type="Pfam" id="PF04909"/>
    </source>
</evidence>
<dbReference type="SUPFAM" id="SSF51556">
    <property type="entry name" value="Metallo-dependent hydrolases"/>
    <property type="match status" value="1"/>
</dbReference>
<protein>
    <recommendedName>
        <fullName evidence="2">Amidohydrolase-related domain-containing protein</fullName>
    </recommendedName>
</protein>
<feature type="domain" description="Amidohydrolase-related" evidence="2">
    <location>
        <begin position="31"/>
        <end position="308"/>
    </location>
</feature>
<dbReference type="PANTHER" id="PTHR35563">
    <property type="entry name" value="BARREL METAL-DEPENDENT HYDROLASE, PUTATIVE (AFU_ORTHOLOGUE AFUA_1G16240)-RELATED"/>
    <property type="match status" value="1"/>
</dbReference>
<dbReference type="GO" id="GO:0016787">
    <property type="term" value="F:hydrolase activity"/>
    <property type="evidence" value="ECO:0007669"/>
    <property type="project" value="InterPro"/>
</dbReference>
<evidence type="ECO:0000256" key="1">
    <source>
        <dbReference type="SAM" id="MobiDB-lite"/>
    </source>
</evidence>
<proteinExistence type="predicted"/>
<keyword evidence="4" id="KW-1185">Reference proteome</keyword>